<keyword evidence="3" id="KW-1185">Reference proteome</keyword>
<evidence type="ECO:0000256" key="1">
    <source>
        <dbReference type="SAM" id="Phobius"/>
    </source>
</evidence>
<dbReference type="KEGG" id="tva:4772845"/>
<feature type="transmembrane region" description="Helical" evidence="1">
    <location>
        <begin position="107"/>
        <end position="125"/>
    </location>
</feature>
<protein>
    <recommendedName>
        <fullName evidence="4">Transmembrane protein</fullName>
    </recommendedName>
</protein>
<keyword evidence="1" id="KW-1133">Transmembrane helix</keyword>
<feature type="transmembrane region" description="Helical" evidence="1">
    <location>
        <begin position="58"/>
        <end position="87"/>
    </location>
</feature>
<keyword evidence="1" id="KW-0472">Membrane</keyword>
<feature type="transmembrane region" description="Helical" evidence="1">
    <location>
        <begin position="183"/>
        <end position="206"/>
    </location>
</feature>
<organism evidence="2 3">
    <name type="scientific">Trichomonas vaginalis (strain ATCC PRA-98 / G3)</name>
    <dbReference type="NCBI Taxonomy" id="412133"/>
    <lineage>
        <taxon>Eukaryota</taxon>
        <taxon>Metamonada</taxon>
        <taxon>Parabasalia</taxon>
        <taxon>Trichomonadida</taxon>
        <taxon>Trichomonadidae</taxon>
        <taxon>Trichomonas</taxon>
    </lineage>
</organism>
<name>A2DXL7_TRIV3</name>
<accession>A2DXL7</accession>
<keyword evidence="1" id="KW-0812">Transmembrane</keyword>
<proteinExistence type="predicted"/>
<reference evidence="2" key="1">
    <citation type="submission" date="2006-10" db="EMBL/GenBank/DDBJ databases">
        <authorList>
            <person name="Amadeo P."/>
            <person name="Zhao Q."/>
            <person name="Wortman J."/>
            <person name="Fraser-Liggett C."/>
            <person name="Carlton J."/>
        </authorList>
    </citation>
    <scope>NUCLEOTIDE SEQUENCE</scope>
    <source>
        <strain evidence="2">G3</strain>
    </source>
</reference>
<sequence>MQLADFYEEGGCKFLLIYAAIFLTITVGSIGQAVWLFIWWGRVKYDFSVRRNGNDLAFGLYVSILSGWIFGAIFWFLGVYSAIQAYIVTKCRGKTGSFTELLKNTSFLAGIGFLISCFLVIIWSTDKKCAELYSKSLYPGNSTKSYQTWYNKTINSIPDEKRDLFIQNFNKWRCNEGQTYTEIFFGIFIFAFILLILSIPFCKYVLELNVALLLKS</sequence>
<dbReference type="VEuPathDB" id="TrichDB:TVAG_411120"/>
<gene>
    <name evidence="2" type="ORF">TVAG_411120</name>
</gene>
<evidence type="ECO:0000313" key="3">
    <source>
        <dbReference type="Proteomes" id="UP000001542"/>
    </source>
</evidence>
<evidence type="ECO:0000313" key="2">
    <source>
        <dbReference type="EMBL" id="EAY14846.1"/>
    </source>
</evidence>
<reference evidence="2" key="2">
    <citation type="journal article" date="2007" name="Science">
        <title>Draft genome sequence of the sexually transmitted pathogen Trichomonas vaginalis.</title>
        <authorList>
            <person name="Carlton J.M."/>
            <person name="Hirt R.P."/>
            <person name="Silva J.C."/>
            <person name="Delcher A.L."/>
            <person name="Schatz M."/>
            <person name="Zhao Q."/>
            <person name="Wortman J.R."/>
            <person name="Bidwell S.L."/>
            <person name="Alsmark U.C.M."/>
            <person name="Besteiro S."/>
            <person name="Sicheritz-Ponten T."/>
            <person name="Noel C.J."/>
            <person name="Dacks J.B."/>
            <person name="Foster P.G."/>
            <person name="Simillion C."/>
            <person name="Van de Peer Y."/>
            <person name="Miranda-Saavedra D."/>
            <person name="Barton G.J."/>
            <person name="Westrop G.D."/>
            <person name="Mueller S."/>
            <person name="Dessi D."/>
            <person name="Fiori P.L."/>
            <person name="Ren Q."/>
            <person name="Paulsen I."/>
            <person name="Zhang H."/>
            <person name="Bastida-Corcuera F.D."/>
            <person name="Simoes-Barbosa A."/>
            <person name="Brown M.T."/>
            <person name="Hayes R.D."/>
            <person name="Mukherjee M."/>
            <person name="Okumura C.Y."/>
            <person name="Schneider R."/>
            <person name="Smith A.J."/>
            <person name="Vanacova S."/>
            <person name="Villalvazo M."/>
            <person name="Haas B.J."/>
            <person name="Pertea M."/>
            <person name="Feldblyum T.V."/>
            <person name="Utterback T.R."/>
            <person name="Shu C.L."/>
            <person name="Osoegawa K."/>
            <person name="de Jong P.J."/>
            <person name="Hrdy I."/>
            <person name="Horvathova L."/>
            <person name="Zubacova Z."/>
            <person name="Dolezal P."/>
            <person name="Malik S.B."/>
            <person name="Logsdon J.M. Jr."/>
            <person name="Henze K."/>
            <person name="Gupta A."/>
            <person name="Wang C.C."/>
            <person name="Dunne R.L."/>
            <person name="Upcroft J.A."/>
            <person name="Upcroft P."/>
            <person name="White O."/>
            <person name="Salzberg S.L."/>
            <person name="Tang P."/>
            <person name="Chiu C.-H."/>
            <person name="Lee Y.-S."/>
            <person name="Embley T.M."/>
            <person name="Coombs G.H."/>
            <person name="Mottram J.C."/>
            <person name="Tachezy J."/>
            <person name="Fraser-Liggett C.M."/>
            <person name="Johnson P.J."/>
        </authorList>
    </citation>
    <scope>NUCLEOTIDE SEQUENCE [LARGE SCALE GENOMIC DNA]</scope>
    <source>
        <strain evidence="2">G3</strain>
    </source>
</reference>
<dbReference type="VEuPathDB" id="TrichDB:TVAGG3_0047830"/>
<dbReference type="SMR" id="A2DXL7"/>
<dbReference type="RefSeq" id="XP_001327069.1">
    <property type="nucleotide sequence ID" value="XM_001327034.1"/>
</dbReference>
<dbReference type="Proteomes" id="UP000001542">
    <property type="component" value="Unassembled WGS sequence"/>
</dbReference>
<evidence type="ECO:0008006" key="4">
    <source>
        <dbReference type="Google" id="ProtNLM"/>
    </source>
</evidence>
<dbReference type="AlphaFoldDB" id="A2DXL7"/>
<feature type="transmembrane region" description="Helical" evidence="1">
    <location>
        <begin position="15"/>
        <end position="38"/>
    </location>
</feature>
<dbReference type="InParanoid" id="A2DXL7"/>
<dbReference type="EMBL" id="DS113264">
    <property type="protein sequence ID" value="EAY14846.1"/>
    <property type="molecule type" value="Genomic_DNA"/>
</dbReference>